<proteinExistence type="predicted"/>
<dbReference type="Proteomes" id="UP000799118">
    <property type="component" value="Unassembled WGS sequence"/>
</dbReference>
<evidence type="ECO:0000313" key="2">
    <source>
        <dbReference type="EMBL" id="KAE9390893.1"/>
    </source>
</evidence>
<organism evidence="2 3">
    <name type="scientific">Gymnopus androsaceus JB14</name>
    <dbReference type="NCBI Taxonomy" id="1447944"/>
    <lineage>
        <taxon>Eukaryota</taxon>
        <taxon>Fungi</taxon>
        <taxon>Dikarya</taxon>
        <taxon>Basidiomycota</taxon>
        <taxon>Agaricomycotina</taxon>
        <taxon>Agaricomycetes</taxon>
        <taxon>Agaricomycetidae</taxon>
        <taxon>Agaricales</taxon>
        <taxon>Marasmiineae</taxon>
        <taxon>Omphalotaceae</taxon>
        <taxon>Gymnopus</taxon>
    </lineage>
</organism>
<evidence type="ECO:0000256" key="1">
    <source>
        <dbReference type="SAM" id="Phobius"/>
    </source>
</evidence>
<keyword evidence="1" id="KW-0812">Transmembrane</keyword>
<evidence type="ECO:0000313" key="3">
    <source>
        <dbReference type="Proteomes" id="UP000799118"/>
    </source>
</evidence>
<keyword evidence="3" id="KW-1185">Reference proteome</keyword>
<reference evidence="2" key="1">
    <citation type="journal article" date="2019" name="Environ. Microbiol.">
        <title>Fungal ecological strategies reflected in gene transcription - a case study of two litter decomposers.</title>
        <authorList>
            <person name="Barbi F."/>
            <person name="Kohler A."/>
            <person name="Barry K."/>
            <person name="Baskaran P."/>
            <person name="Daum C."/>
            <person name="Fauchery L."/>
            <person name="Ihrmark K."/>
            <person name="Kuo A."/>
            <person name="LaButti K."/>
            <person name="Lipzen A."/>
            <person name="Morin E."/>
            <person name="Grigoriev I.V."/>
            <person name="Henrissat B."/>
            <person name="Lindahl B."/>
            <person name="Martin F."/>
        </authorList>
    </citation>
    <scope>NUCLEOTIDE SEQUENCE</scope>
    <source>
        <strain evidence="2">JB14</strain>
    </source>
</reference>
<sequence length="172" mass="19547">MRHRILGIILKQGITTLLPSTVAVEEGLPPCPLLCTCTATQAKPIRSSWTSSETSHLRQLLRRLTCMSFPQEIRTRTWQARRIKIRVSKSVIKIGTLSWQIFSSFFQQSIPQRTKVYGCLCKDKNVSTSVSSSVQNLWKEYQIFGTIFPVVFPAFISCITLRAVNKSLNKLK</sequence>
<name>A0A6A4GZJ7_9AGAR</name>
<protein>
    <submittedName>
        <fullName evidence="2">Uncharacterized protein</fullName>
    </submittedName>
</protein>
<keyword evidence="1" id="KW-1133">Transmembrane helix</keyword>
<keyword evidence="1" id="KW-0472">Membrane</keyword>
<accession>A0A6A4GZJ7</accession>
<dbReference type="AlphaFoldDB" id="A0A6A4GZJ7"/>
<feature type="transmembrane region" description="Helical" evidence="1">
    <location>
        <begin position="141"/>
        <end position="164"/>
    </location>
</feature>
<dbReference type="EMBL" id="ML769642">
    <property type="protein sequence ID" value="KAE9390893.1"/>
    <property type="molecule type" value="Genomic_DNA"/>
</dbReference>
<gene>
    <name evidence="2" type="ORF">BT96DRAFT_331175</name>
</gene>